<dbReference type="GO" id="GO:0030313">
    <property type="term" value="C:cell envelope"/>
    <property type="evidence" value="ECO:0007669"/>
    <property type="project" value="UniProtKB-SubCell"/>
</dbReference>
<dbReference type="PANTHER" id="PTHR43081:SF1">
    <property type="entry name" value="ADENYLATE CYCLASE, TERMINAL-DIFFERENTIATION SPECIFIC"/>
    <property type="match status" value="1"/>
</dbReference>
<dbReference type="InterPro" id="IPR029787">
    <property type="entry name" value="Nucleotide_cyclase"/>
</dbReference>
<dbReference type="GO" id="GO:0004016">
    <property type="term" value="F:adenylate cyclase activity"/>
    <property type="evidence" value="ECO:0007669"/>
    <property type="project" value="UniProtKB-ARBA"/>
</dbReference>
<dbReference type="STRING" id="64971.SAMN05421831_11546"/>
<proteinExistence type="inferred from homology"/>
<feature type="transmembrane region" description="Helical" evidence="7">
    <location>
        <begin position="351"/>
        <end position="370"/>
    </location>
</feature>
<dbReference type="AlphaFoldDB" id="A0A1H6UG70"/>
<comment type="similarity">
    <text evidence="2">Belongs to the adenylyl cyclase class-3 family.</text>
</comment>
<comment type="subcellular location">
    <subcellularLocation>
        <location evidence="1">Cell envelope</location>
    </subcellularLocation>
</comment>
<reference evidence="10" key="1">
    <citation type="submission" date="2016-10" db="EMBL/GenBank/DDBJ databases">
        <authorList>
            <person name="Varghese N."/>
            <person name="Submissions S."/>
        </authorList>
    </citation>
    <scope>NUCLEOTIDE SEQUENCE [LARGE SCALE GENOMIC DNA]</scope>
    <source>
        <strain evidence="10">DSM 7165</strain>
    </source>
</reference>
<keyword evidence="3" id="KW-1003">Cell membrane</keyword>
<dbReference type="Gene3D" id="3.30.70.1230">
    <property type="entry name" value="Nucleotide cyclase"/>
    <property type="match status" value="1"/>
</dbReference>
<organism evidence="9 10">
    <name type="scientific">Allopseudospirillum japonicum</name>
    <dbReference type="NCBI Taxonomy" id="64971"/>
    <lineage>
        <taxon>Bacteria</taxon>
        <taxon>Pseudomonadati</taxon>
        <taxon>Pseudomonadota</taxon>
        <taxon>Gammaproteobacteria</taxon>
        <taxon>Oceanospirillales</taxon>
        <taxon>Oceanospirillaceae</taxon>
        <taxon>Allopseudospirillum</taxon>
    </lineage>
</organism>
<evidence type="ECO:0000256" key="3">
    <source>
        <dbReference type="ARBA" id="ARBA00022475"/>
    </source>
</evidence>
<gene>
    <name evidence="9" type="ORF">SAMN05421831_11546</name>
</gene>
<evidence type="ECO:0000259" key="8">
    <source>
        <dbReference type="PROSITE" id="PS50125"/>
    </source>
</evidence>
<dbReference type="SUPFAM" id="SSF55073">
    <property type="entry name" value="Nucleotide cyclase"/>
    <property type="match status" value="1"/>
</dbReference>
<feature type="transmembrane region" description="Helical" evidence="7">
    <location>
        <begin position="402"/>
        <end position="422"/>
    </location>
</feature>
<dbReference type="Proteomes" id="UP000242999">
    <property type="component" value="Unassembled WGS sequence"/>
</dbReference>
<dbReference type="Pfam" id="PF00211">
    <property type="entry name" value="Guanylate_cyc"/>
    <property type="match status" value="1"/>
</dbReference>
<evidence type="ECO:0000313" key="10">
    <source>
        <dbReference type="Proteomes" id="UP000242999"/>
    </source>
</evidence>
<evidence type="ECO:0000256" key="7">
    <source>
        <dbReference type="SAM" id="Phobius"/>
    </source>
</evidence>
<accession>A0A1H6UG70</accession>
<evidence type="ECO:0000256" key="5">
    <source>
        <dbReference type="ARBA" id="ARBA00022989"/>
    </source>
</evidence>
<dbReference type="SMART" id="SM01080">
    <property type="entry name" value="CHASE2"/>
    <property type="match status" value="1"/>
</dbReference>
<dbReference type="GO" id="GO:0035556">
    <property type="term" value="P:intracellular signal transduction"/>
    <property type="evidence" value="ECO:0007669"/>
    <property type="project" value="InterPro"/>
</dbReference>
<sequence>MVALALSLLLLAAAAGIWPLPIMQRFEWLAYDWRVNATLPHQADPQIIIVDLDERSLYEVGQWPWPRERLAQLMHSLFEHYQLGMLGMDIIFAEPENNLLAHYWALQQARYPELAHIPAPSSGDQALAQALAQYPIILGYHFQSSVTDKDPPPLGLLPKALEPVTPEAAIWQQLAWITPKRYTANIPLLQTWAQGGGFFDNPLVDQDGVFRRVPLLQAYQQQLYPSLPLAMFLHLLGQPPVHLQVAMHLDRYQLEGLDIGGFQIPVDQAAGVYVPWYGKQGQFKYLSATDILHRRIPQDALVGSLAIMGATAPGLLDLRSTPVGNVYPGVEVNASLLAGLLHQNFRAHPRWMLGAELVSLILISLLTLFIFPRLQAFALFSFTLALTGTWLGFNWYFWQQGWILPVASGLVLIVSLSGWHLVMNFWRENQEKARVAHLFGQYIPAELVHEVIQHKQVLNLSGEQKELSVLFSDVRNFTQISESLTPHQLTDLMNQLLNELTQAIQQHRGTIDKYMGDAVMAFWGAPLQDTQHAYHAVISAFAMQEALTELNPKLSAEGKPNLTMGVGINTGTMHVGNMGSNFRMAYTVMGDNVNLASRLEGLTKIYQVPIIISETTRIHLQDKIPCRRLDQVRVKGRQQPIWIYQPFQPQQYTADFMQAYHAGLAAYQNAKFCEALAIFNQLQQESDPVAALYIQRCQTYLEQPPPADWDGVFSHTSK</sequence>
<dbReference type="EMBL" id="FNYH01000015">
    <property type="protein sequence ID" value="SEI88687.1"/>
    <property type="molecule type" value="Genomic_DNA"/>
</dbReference>
<dbReference type="InterPro" id="IPR001054">
    <property type="entry name" value="A/G_cyclase"/>
</dbReference>
<dbReference type="InterPro" id="IPR007890">
    <property type="entry name" value="CHASE2"/>
</dbReference>
<keyword evidence="10" id="KW-1185">Reference proteome</keyword>
<keyword evidence="4 7" id="KW-0812">Transmembrane</keyword>
<feature type="transmembrane region" description="Helical" evidence="7">
    <location>
        <begin position="377"/>
        <end position="396"/>
    </location>
</feature>
<dbReference type="PROSITE" id="PS50125">
    <property type="entry name" value="GUANYLATE_CYCLASE_2"/>
    <property type="match status" value="1"/>
</dbReference>
<dbReference type="FunFam" id="3.30.70.1230:FF:000016">
    <property type="entry name" value="Adenylate/guanylate cyclase domain-containing protein"/>
    <property type="match status" value="1"/>
</dbReference>
<dbReference type="SMART" id="SM00044">
    <property type="entry name" value="CYCc"/>
    <property type="match status" value="1"/>
</dbReference>
<keyword evidence="5 7" id="KW-1133">Transmembrane helix</keyword>
<name>A0A1H6UG70_9GAMM</name>
<evidence type="ECO:0000256" key="4">
    <source>
        <dbReference type="ARBA" id="ARBA00022692"/>
    </source>
</evidence>
<evidence type="ECO:0000256" key="6">
    <source>
        <dbReference type="ARBA" id="ARBA00023136"/>
    </source>
</evidence>
<dbReference type="CDD" id="cd07302">
    <property type="entry name" value="CHD"/>
    <property type="match status" value="1"/>
</dbReference>
<feature type="domain" description="Guanylate cyclase" evidence="8">
    <location>
        <begin position="468"/>
        <end position="600"/>
    </location>
</feature>
<evidence type="ECO:0000256" key="2">
    <source>
        <dbReference type="ARBA" id="ARBA00005381"/>
    </source>
</evidence>
<protein>
    <submittedName>
        <fullName evidence="9">Adenylate cyclase</fullName>
    </submittedName>
</protein>
<keyword evidence="6 7" id="KW-0472">Membrane</keyword>
<dbReference type="InterPro" id="IPR050697">
    <property type="entry name" value="Adenylyl/Guanylyl_Cyclase_3/4"/>
</dbReference>
<evidence type="ECO:0000313" key="9">
    <source>
        <dbReference type="EMBL" id="SEI88687.1"/>
    </source>
</evidence>
<dbReference type="GO" id="GO:0006171">
    <property type="term" value="P:cAMP biosynthetic process"/>
    <property type="evidence" value="ECO:0007669"/>
    <property type="project" value="TreeGrafter"/>
</dbReference>
<dbReference type="PANTHER" id="PTHR43081">
    <property type="entry name" value="ADENYLATE CYCLASE, TERMINAL-DIFFERENTIATION SPECIFIC-RELATED"/>
    <property type="match status" value="1"/>
</dbReference>
<dbReference type="Pfam" id="PF05226">
    <property type="entry name" value="CHASE2"/>
    <property type="match status" value="1"/>
</dbReference>
<evidence type="ECO:0000256" key="1">
    <source>
        <dbReference type="ARBA" id="ARBA00004196"/>
    </source>
</evidence>